<proteinExistence type="predicted"/>
<keyword evidence="1" id="KW-1133">Transmembrane helix</keyword>
<evidence type="ECO:0008006" key="4">
    <source>
        <dbReference type="Google" id="ProtNLM"/>
    </source>
</evidence>
<evidence type="ECO:0000313" key="2">
    <source>
        <dbReference type="EMBL" id="BBT17484.1"/>
    </source>
</evidence>
<dbReference type="AlphaFoldDB" id="A0A6S5RX43"/>
<organism evidence="2 3">
    <name type="scientific">Metapseudomonas otitidis</name>
    <dbReference type="NCBI Taxonomy" id="319939"/>
    <lineage>
        <taxon>Bacteria</taxon>
        <taxon>Pseudomonadati</taxon>
        <taxon>Pseudomonadota</taxon>
        <taxon>Gammaproteobacteria</taxon>
        <taxon>Pseudomonadales</taxon>
        <taxon>Pseudomonadaceae</taxon>
        <taxon>Metapseudomonas</taxon>
    </lineage>
</organism>
<feature type="transmembrane region" description="Helical" evidence="1">
    <location>
        <begin position="186"/>
        <end position="203"/>
    </location>
</feature>
<name>A0A6S5RX43_9GAMM</name>
<keyword evidence="1" id="KW-0472">Membrane</keyword>
<keyword evidence="1" id="KW-0812">Transmembrane</keyword>
<feature type="transmembrane region" description="Helical" evidence="1">
    <location>
        <begin position="82"/>
        <end position="103"/>
    </location>
</feature>
<protein>
    <recommendedName>
        <fullName evidence="4">DUF998 domain-containing protein</fullName>
    </recommendedName>
</protein>
<evidence type="ECO:0000256" key="1">
    <source>
        <dbReference type="SAM" id="Phobius"/>
    </source>
</evidence>
<dbReference type="EMBL" id="AP022213">
    <property type="protein sequence ID" value="BBT17484.1"/>
    <property type="molecule type" value="Genomic_DNA"/>
</dbReference>
<feature type="transmembrane region" description="Helical" evidence="1">
    <location>
        <begin position="154"/>
        <end position="174"/>
    </location>
</feature>
<dbReference type="RefSeq" id="WP_182850432.1">
    <property type="nucleotide sequence ID" value="NZ_AP022213.1"/>
</dbReference>
<feature type="transmembrane region" description="Helical" evidence="1">
    <location>
        <begin position="53"/>
        <end position="75"/>
    </location>
</feature>
<evidence type="ECO:0000313" key="3">
    <source>
        <dbReference type="Proteomes" id="UP000515591"/>
    </source>
</evidence>
<reference evidence="2 3" key="1">
    <citation type="submission" date="2019-12" db="EMBL/GenBank/DDBJ databases">
        <title>complete genome sequences of Pseudomonas otitidis str. WP8-S17-CRE-03 isolated from wastewater treatment plant effluent.</title>
        <authorList>
            <person name="Sekizuka T."/>
            <person name="Itokawa K."/>
            <person name="Yatsu K."/>
            <person name="Inamine Y."/>
            <person name="Kuroda M."/>
        </authorList>
    </citation>
    <scope>NUCLEOTIDE SEQUENCE [LARGE SCALE GENOMIC DNA]</scope>
    <source>
        <strain evidence="2 3">WP8-S17-CRE-03</strain>
    </source>
</reference>
<dbReference type="InterPro" id="IPR009339">
    <property type="entry name" value="DUF998"/>
</dbReference>
<gene>
    <name evidence="2" type="ORF">WP8S17C03_35330</name>
</gene>
<dbReference type="Proteomes" id="UP000515591">
    <property type="component" value="Chromosome"/>
</dbReference>
<accession>A0A6S5RX43</accession>
<feature type="transmembrane region" description="Helical" evidence="1">
    <location>
        <begin position="123"/>
        <end position="142"/>
    </location>
</feature>
<dbReference type="Pfam" id="PF06197">
    <property type="entry name" value="DUF998"/>
    <property type="match status" value="1"/>
</dbReference>
<sequence length="220" mass="23120">MKTIDRALLGLGVLIPFWLFAGVALTALAYPGYSHLDQAMSQLGATGAPTKGFSAWVNNLPLGVLFVLFAVGVARRFPASRLALVSASLILLHGLASFATGYFACDQGCAPTQPSVSQQVHNLAGLLMFASLTLASALWVFLGRRLLDAPGFGVFSALCVVLALVTVVLMGRALADGQLFGLYQRLNYGVSVTWVASLALLALRRQAKTDCVGNLGTTSC</sequence>